<dbReference type="Pfam" id="PF10677">
    <property type="entry name" value="DUF2490"/>
    <property type="match status" value="1"/>
</dbReference>
<comment type="caution">
    <text evidence="2">The sequence shown here is derived from an EMBL/GenBank/DDBJ whole genome shotgun (WGS) entry which is preliminary data.</text>
</comment>
<gene>
    <name evidence="2" type="ORF">KK062_16600</name>
</gene>
<keyword evidence="3" id="KW-1185">Reference proteome</keyword>
<dbReference type="RefSeq" id="WP_254085446.1">
    <property type="nucleotide sequence ID" value="NZ_JAHESE010000017.1"/>
</dbReference>
<keyword evidence="1" id="KW-0732">Signal</keyword>
<sequence>MMFRLLWFCTILILLTLGSLASVAQGIDREIVNQSIEWVSVTTDWKVSSRTSLMVEGQFRQAESFQPMQYQLRTGAEITLNKHFSFVPVGYVYTWNHRYGEQPAKFKNNEHRLWEQVTYKHSVRRLNVSHRVRLEQRFLQTHVDKGAGEVVDEGYAVFQNRLRYRLMVMLPLTRASLDPKTWFASVYNEAFLSGGENVTFHEPDQNRLYAGAGYQFAKPLSVQAGVLYQMLIKANGAQQENNVGVQVQVVYNIDLTRK</sequence>
<proteinExistence type="predicted"/>
<dbReference type="Proteomes" id="UP001319080">
    <property type="component" value="Unassembled WGS sequence"/>
</dbReference>
<name>A0AAP2E1F6_9BACT</name>
<feature type="signal peptide" evidence="1">
    <location>
        <begin position="1"/>
        <end position="24"/>
    </location>
</feature>
<dbReference type="AlphaFoldDB" id="A0AAP2E1F6"/>
<dbReference type="InterPro" id="IPR019619">
    <property type="entry name" value="DUF2490"/>
</dbReference>
<evidence type="ECO:0000313" key="3">
    <source>
        <dbReference type="Proteomes" id="UP001319080"/>
    </source>
</evidence>
<evidence type="ECO:0000256" key="1">
    <source>
        <dbReference type="SAM" id="SignalP"/>
    </source>
</evidence>
<organism evidence="2 3">
    <name type="scientific">Dawidia cretensis</name>
    <dbReference type="NCBI Taxonomy" id="2782350"/>
    <lineage>
        <taxon>Bacteria</taxon>
        <taxon>Pseudomonadati</taxon>
        <taxon>Bacteroidota</taxon>
        <taxon>Cytophagia</taxon>
        <taxon>Cytophagales</taxon>
        <taxon>Chryseotaleaceae</taxon>
        <taxon>Dawidia</taxon>
    </lineage>
</organism>
<reference evidence="2 3" key="1">
    <citation type="submission" date="2021-05" db="EMBL/GenBank/DDBJ databases">
        <title>A Polyphasic approach of four new species of the genus Ohtaekwangia: Ohtaekwangia histidinii sp. nov., Ohtaekwangia cretensis sp. nov., Ohtaekwangia indiensis sp. nov., Ohtaekwangia reichenbachii sp. nov. from diverse environment.</title>
        <authorList>
            <person name="Octaviana S."/>
        </authorList>
    </citation>
    <scope>NUCLEOTIDE SEQUENCE [LARGE SCALE GENOMIC DNA]</scope>
    <source>
        <strain evidence="2 3">PWU5</strain>
    </source>
</reference>
<protein>
    <submittedName>
        <fullName evidence="2">DUF2490 domain-containing protein</fullName>
    </submittedName>
</protein>
<accession>A0AAP2E1F6</accession>
<feature type="chain" id="PRO_5042968274" evidence="1">
    <location>
        <begin position="25"/>
        <end position="258"/>
    </location>
</feature>
<evidence type="ECO:0000313" key="2">
    <source>
        <dbReference type="EMBL" id="MBT1709867.1"/>
    </source>
</evidence>
<dbReference type="EMBL" id="JAHESE010000017">
    <property type="protein sequence ID" value="MBT1709867.1"/>
    <property type="molecule type" value="Genomic_DNA"/>
</dbReference>